<reference evidence="4 5" key="1">
    <citation type="journal article" date="2018" name="PLoS ONE">
        <title>The draft genome of Kipferlia bialata reveals reductive genome evolution in fornicate parasites.</title>
        <authorList>
            <person name="Tanifuji G."/>
            <person name="Takabayashi S."/>
            <person name="Kume K."/>
            <person name="Takagi M."/>
            <person name="Nakayama T."/>
            <person name="Kamikawa R."/>
            <person name="Inagaki Y."/>
            <person name="Hashimoto T."/>
        </authorList>
    </citation>
    <scope>NUCLEOTIDE SEQUENCE [LARGE SCALE GENOMIC DNA]</scope>
    <source>
        <strain evidence="4">NY0173</strain>
    </source>
</reference>
<gene>
    <name evidence="4" type="ORF">KIPB_004968</name>
</gene>
<dbReference type="Gene3D" id="3.40.50.10810">
    <property type="entry name" value="Tandem AAA-ATPase domain"/>
    <property type="match status" value="1"/>
</dbReference>
<feature type="region of interest" description="Disordered" evidence="2">
    <location>
        <begin position="143"/>
        <end position="186"/>
    </location>
</feature>
<dbReference type="InterPro" id="IPR049730">
    <property type="entry name" value="SNF2/RAD54-like_C"/>
</dbReference>
<protein>
    <recommendedName>
        <fullName evidence="3">Helicase C-terminal domain-containing protein</fullName>
    </recommendedName>
</protein>
<dbReference type="OrthoDB" id="448448at2759"/>
<dbReference type="PROSITE" id="PS51194">
    <property type="entry name" value="HELICASE_CTER"/>
    <property type="match status" value="1"/>
</dbReference>
<dbReference type="GO" id="GO:0016787">
    <property type="term" value="F:hydrolase activity"/>
    <property type="evidence" value="ECO:0007669"/>
    <property type="project" value="UniProtKB-KW"/>
</dbReference>
<keyword evidence="1" id="KW-0378">Hydrolase</keyword>
<feature type="domain" description="Helicase C-terminal" evidence="3">
    <location>
        <begin position="459"/>
        <end position="641"/>
    </location>
</feature>
<dbReference type="EMBL" id="BDIP01001115">
    <property type="protein sequence ID" value="GIQ83619.1"/>
    <property type="molecule type" value="Genomic_DNA"/>
</dbReference>
<dbReference type="Pfam" id="PF00176">
    <property type="entry name" value="SNF2-rel_dom"/>
    <property type="match status" value="1"/>
</dbReference>
<sequence length="644" mass="72395">MSVRTVVYSVIIISWFRSISQYRAVSRLLLSGTPVQNNLTELFTVFNFVLPSIFKNSGKTSTFISEFEKRSRKSNKTDARDAELLERVRSLIHPFILRRKKMDVFDQMPVKRLHEIVVDMGPYQRQVYQEVVTMSKKFLQIYQGKGDGQDDEPKTETGAEGEGETKEDRDTESPIPSSLDAKPRPSILEAKAEAQTKEEPVDEVLSFGDEASAVDIDTETEGKEGEVKGEECIDIDAAPAAPVSTSLTPASDKTSAMQEFAARINQHKDLTGKAVGMRLFNNVFMSLRKASNHPHLFRIRYTRERCEQIVDTLIESAYVPDDGSVRSKKRKRRKMSGDISYILAGFYLGHLKQKVLTPYEAYAEGVRQKKSNDTGVGPFRFVARALPPDPLVTLPRDLVLETVMAMSDHEISAMCQADMLNGCISHLALGDRLSVSDSAKYQAKMFSYFDSAKYQAMLDLVERVYTSRKPKDKRRVLVFSQFTSVLDIAESVLDNKGIRHTRIDGSVPTEERQTIMDDFNAEDNDDTAVMMLTTRAGGLGINLVSASVVLFLDADFNPTGDIQAEDRCHRIGQAEDRCHRIGQVRSVDVYRLVCKGTVDEAIVAIANSKRELHMRTLGEMDQDKEKQDDLQGIQDMIYNMLAKS</sequence>
<dbReference type="InterPro" id="IPR038718">
    <property type="entry name" value="SNF2-like_sf"/>
</dbReference>
<dbReference type="Gene3D" id="3.40.50.300">
    <property type="entry name" value="P-loop containing nucleotide triphosphate hydrolases"/>
    <property type="match status" value="2"/>
</dbReference>
<accession>A0A9K3CUM4</accession>
<keyword evidence="5" id="KW-1185">Reference proteome</keyword>
<evidence type="ECO:0000313" key="5">
    <source>
        <dbReference type="Proteomes" id="UP000265618"/>
    </source>
</evidence>
<dbReference type="GO" id="GO:0005524">
    <property type="term" value="F:ATP binding"/>
    <property type="evidence" value="ECO:0007669"/>
    <property type="project" value="InterPro"/>
</dbReference>
<proteinExistence type="predicted"/>
<evidence type="ECO:0000259" key="3">
    <source>
        <dbReference type="PROSITE" id="PS51194"/>
    </source>
</evidence>
<dbReference type="AlphaFoldDB" id="A0A9K3CUM4"/>
<dbReference type="InterPro" id="IPR000330">
    <property type="entry name" value="SNF2_N"/>
</dbReference>
<dbReference type="CDD" id="cd18793">
    <property type="entry name" value="SF2_C_SNF"/>
    <property type="match status" value="1"/>
</dbReference>
<comment type="caution">
    <text evidence="4">The sequence shown here is derived from an EMBL/GenBank/DDBJ whole genome shotgun (WGS) entry which is preliminary data.</text>
</comment>
<dbReference type="SMART" id="SM00490">
    <property type="entry name" value="HELICc"/>
    <property type="match status" value="1"/>
</dbReference>
<evidence type="ECO:0000256" key="1">
    <source>
        <dbReference type="ARBA" id="ARBA00022801"/>
    </source>
</evidence>
<name>A0A9K3CUM4_9EUKA</name>
<dbReference type="InterPro" id="IPR027417">
    <property type="entry name" value="P-loop_NTPase"/>
</dbReference>
<dbReference type="Pfam" id="PF00271">
    <property type="entry name" value="Helicase_C"/>
    <property type="match status" value="1"/>
</dbReference>
<dbReference type="InterPro" id="IPR001650">
    <property type="entry name" value="Helicase_C-like"/>
</dbReference>
<dbReference type="Proteomes" id="UP000265618">
    <property type="component" value="Unassembled WGS sequence"/>
</dbReference>
<dbReference type="PANTHER" id="PTHR10799">
    <property type="entry name" value="SNF2/RAD54 HELICASE FAMILY"/>
    <property type="match status" value="1"/>
</dbReference>
<organism evidence="4 5">
    <name type="scientific">Kipferlia bialata</name>
    <dbReference type="NCBI Taxonomy" id="797122"/>
    <lineage>
        <taxon>Eukaryota</taxon>
        <taxon>Metamonada</taxon>
        <taxon>Carpediemonas-like organisms</taxon>
        <taxon>Kipferlia</taxon>
    </lineage>
</organism>
<evidence type="ECO:0000256" key="2">
    <source>
        <dbReference type="SAM" id="MobiDB-lite"/>
    </source>
</evidence>
<dbReference type="SUPFAM" id="SSF52540">
    <property type="entry name" value="P-loop containing nucleoside triphosphate hydrolases"/>
    <property type="match status" value="3"/>
</dbReference>
<evidence type="ECO:0000313" key="4">
    <source>
        <dbReference type="EMBL" id="GIQ83619.1"/>
    </source>
</evidence>
<feature type="compositionally biased region" description="Basic and acidic residues" evidence="2">
    <location>
        <begin position="147"/>
        <end position="172"/>
    </location>
</feature>